<dbReference type="InterPro" id="IPR035892">
    <property type="entry name" value="C2_domain_sf"/>
</dbReference>
<dbReference type="Proteomes" id="UP001189429">
    <property type="component" value="Unassembled WGS sequence"/>
</dbReference>
<proteinExistence type="predicted"/>
<sequence>MRPGGEAGLGGAVSAAAADAALAEHVRGIGRDALLSSIFAEIQRVAERALLSTGLVHGSDGTCALDNIFMGWCVPQIDTVDDFEHLEAHDRQGQTCWFRACVHSGFYLPPEASYVRLQILGGSRSEVHRSRVVPACELHLWELCVEEEVIIAGHSNRLLLQVYGKRQCMGDRLLGCVEVPLPQAPTQRPRRQRLLLRDAPSAGCGPPLEPELLLAWEVCEERENRPSLVQLAEMGDAATVVRCFVLEVKLKLAGGSRSRIGVSLWRADSAREALKPVADADGEAKQDHQVHEWRWEMQDSRAALLAYDLQVDRFDKRKGKRSGTWRASLGSLMREVDRVRGPVPFTAEFPSAASSRSSKKSEPPVEFSLDLYCKRPWASPKEQLEGAGAETPSGVQACVLPSRALHPHGDRPRLVSYYCCIVAEGLPRQHSAYVRIIVGNGDAGPREGQGKQADADADPDKLCHYESDRILTDWTTQQLMWRDIQVILPLSDCRVRVQIWSEASQTLSGSVLGQQDDRLVCQAVISPVSSKADNWYHCYGGARDANRAEEARQMAFGIIHPASTYWCSVGMRLSFWPSNALSQDAQHWSYLSLDHPGWQLKEEKFIGGRRTLTVRLHRCLYLSSLAGSRVTVFVELAGNHFGGQAPQPLLAFPGSVSQEGVLLFHAPTDPSATGCSLWSPQPEPAAVERCTQELSVRPGVTHAYVYVVQAGYEARPPRIFGRMRLGQPGATPKWQRLRFDASVAELPSVRFDREFAGCFLGSAVLQPGAVDLDKGRWLPEVMSSGAFGFSQPGQTKLSWGARAVETSQGVGETLFYHMDVLAARALPPSNDAGLCSAGYRIHVEGKTLVHDQNIQESLNPTFWDRAVIPVEADGYGTPAPPLVITIFDDQASGVRELGSLFIKDLRRIDASSVEELNSHHSAFWYALDSTAVGAFDPGAATDALRCSPRLLVAIAYSSVDCRSSGVAREPAFSRIPVLHWTCYCKAEGVTLPVPRGQHRRNPNFESDRADAGSIGAHLQGHICHVPEASQAADLLPRVQGVLAARMPPGRTAPRELRTTVTEPTRMFETMRSLRRANLDDMAKIQSKDGPGTKLA</sequence>
<evidence type="ECO:0000259" key="1">
    <source>
        <dbReference type="Pfam" id="PF00168"/>
    </source>
</evidence>
<organism evidence="2 3">
    <name type="scientific">Prorocentrum cordatum</name>
    <dbReference type="NCBI Taxonomy" id="2364126"/>
    <lineage>
        <taxon>Eukaryota</taxon>
        <taxon>Sar</taxon>
        <taxon>Alveolata</taxon>
        <taxon>Dinophyceae</taxon>
        <taxon>Prorocentrales</taxon>
        <taxon>Prorocentraceae</taxon>
        <taxon>Prorocentrum</taxon>
    </lineage>
</organism>
<comment type="caution">
    <text evidence="2">The sequence shown here is derived from an EMBL/GenBank/DDBJ whole genome shotgun (WGS) entry which is preliminary data.</text>
</comment>
<dbReference type="InterPro" id="IPR000008">
    <property type="entry name" value="C2_dom"/>
</dbReference>
<feature type="domain" description="C2" evidence="1">
    <location>
        <begin position="113"/>
        <end position="191"/>
    </location>
</feature>
<keyword evidence="3" id="KW-1185">Reference proteome</keyword>
<gene>
    <name evidence="2" type="ORF">PCOR1329_LOCUS35714</name>
</gene>
<name>A0ABN9T5A5_9DINO</name>
<evidence type="ECO:0000313" key="3">
    <source>
        <dbReference type="Proteomes" id="UP001189429"/>
    </source>
</evidence>
<feature type="domain" description="C2" evidence="1">
    <location>
        <begin position="818"/>
        <end position="903"/>
    </location>
</feature>
<dbReference type="SUPFAM" id="SSF49562">
    <property type="entry name" value="C2 domain (Calcium/lipid-binding domain, CaLB)"/>
    <property type="match status" value="1"/>
</dbReference>
<dbReference type="Pfam" id="PF00168">
    <property type="entry name" value="C2"/>
    <property type="match status" value="2"/>
</dbReference>
<reference evidence="2" key="1">
    <citation type="submission" date="2023-10" db="EMBL/GenBank/DDBJ databases">
        <authorList>
            <person name="Chen Y."/>
            <person name="Shah S."/>
            <person name="Dougan E. K."/>
            <person name="Thang M."/>
            <person name="Chan C."/>
        </authorList>
    </citation>
    <scope>NUCLEOTIDE SEQUENCE [LARGE SCALE GENOMIC DNA]</scope>
</reference>
<evidence type="ECO:0000313" key="2">
    <source>
        <dbReference type="EMBL" id="CAK0840222.1"/>
    </source>
</evidence>
<accession>A0ABN9T5A5</accession>
<dbReference type="EMBL" id="CAUYUJ010014360">
    <property type="protein sequence ID" value="CAK0840222.1"/>
    <property type="molecule type" value="Genomic_DNA"/>
</dbReference>
<protein>
    <recommendedName>
        <fullName evidence="1">C2 domain-containing protein</fullName>
    </recommendedName>
</protein>